<dbReference type="GO" id="GO:0005886">
    <property type="term" value="C:plasma membrane"/>
    <property type="evidence" value="ECO:0007669"/>
    <property type="project" value="UniProtKB-SubCell"/>
</dbReference>
<dbReference type="PATRIC" id="fig|1227487.5.peg.3083"/>
<dbReference type="PROSITE" id="PS50928">
    <property type="entry name" value="ABC_TM1"/>
    <property type="match status" value="1"/>
</dbReference>
<keyword evidence="5 7" id="KW-1133">Transmembrane helix</keyword>
<keyword evidence="6 7" id="KW-0472">Membrane</keyword>
<dbReference type="SUPFAM" id="SSF161098">
    <property type="entry name" value="MetI-like"/>
    <property type="match status" value="1"/>
</dbReference>
<evidence type="ECO:0000256" key="4">
    <source>
        <dbReference type="ARBA" id="ARBA00022692"/>
    </source>
</evidence>
<comment type="subcellular location">
    <subcellularLocation>
        <location evidence="1 7">Cell membrane</location>
        <topology evidence="1 7">Multi-pass membrane protein</topology>
    </subcellularLocation>
</comment>
<dbReference type="OrthoDB" id="57451at2157"/>
<dbReference type="AlphaFoldDB" id="M0CZT8"/>
<comment type="similarity">
    <text evidence="7">Belongs to the binding-protein-dependent transport system permease family.</text>
</comment>
<keyword evidence="2 7" id="KW-0813">Transport</keyword>
<feature type="domain" description="ABC transmembrane type-1" evidence="8">
    <location>
        <begin position="73"/>
        <end position="266"/>
    </location>
</feature>
<feature type="transmembrane region" description="Helical" evidence="7">
    <location>
        <begin position="190"/>
        <end position="211"/>
    </location>
</feature>
<evidence type="ECO:0000256" key="6">
    <source>
        <dbReference type="ARBA" id="ARBA00023136"/>
    </source>
</evidence>
<comment type="caution">
    <text evidence="9">The sequence shown here is derived from an EMBL/GenBank/DDBJ whole genome shotgun (WGS) entry which is preliminary data.</text>
</comment>
<dbReference type="Proteomes" id="UP000011513">
    <property type="component" value="Unassembled WGS sequence"/>
</dbReference>
<dbReference type="InterPro" id="IPR035906">
    <property type="entry name" value="MetI-like_sf"/>
</dbReference>
<gene>
    <name evidence="9" type="ORF">C474_15589</name>
</gene>
<dbReference type="EMBL" id="AOIV01000038">
    <property type="protein sequence ID" value="ELZ27937.1"/>
    <property type="molecule type" value="Genomic_DNA"/>
</dbReference>
<feature type="transmembrane region" description="Helical" evidence="7">
    <location>
        <begin position="245"/>
        <end position="265"/>
    </location>
</feature>
<feature type="transmembrane region" description="Helical" evidence="7">
    <location>
        <begin position="141"/>
        <end position="160"/>
    </location>
</feature>
<sequence>MINETRRSRLVLYAALGAFALFALAPYYWVIRTSFLTNFAAIDPATNYLPALESLTMAAYEQIWERYNFITFFKNSILVSVTATVISLFFSIPGAYAFARLDFPGRKVLFYTAVFTIMFPWIVITIPVYEVFYLLNLINTLVGVMIALSIFVLPQTIWLLQGFFRQGIPENIEEAALIDGHSELGAFLRIVLPLSAPAVGAAALFAFLTAWNNFLWVFVLTSDEEVRTATVALHYILGSDVLRQWNILMAAVVLLVAPPVVFYGLSQRYVGEGLGGM</sequence>
<dbReference type="CDD" id="cd06261">
    <property type="entry name" value="TM_PBP2"/>
    <property type="match status" value="1"/>
</dbReference>
<dbReference type="InterPro" id="IPR000515">
    <property type="entry name" value="MetI-like"/>
</dbReference>
<evidence type="ECO:0000256" key="5">
    <source>
        <dbReference type="ARBA" id="ARBA00022989"/>
    </source>
</evidence>
<evidence type="ECO:0000259" key="8">
    <source>
        <dbReference type="PROSITE" id="PS50928"/>
    </source>
</evidence>
<dbReference type="PANTHER" id="PTHR43744:SF8">
    <property type="entry name" value="SN-GLYCEROL-3-PHOSPHATE TRANSPORT SYSTEM PERMEASE PROTEIN UGPE"/>
    <property type="match status" value="1"/>
</dbReference>
<evidence type="ECO:0000256" key="3">
    <source>
        <dbReference type="ARBA" id="ARBA00022475"/>
    </source>
</evidence>
<dbReference type="RefSeq" id="WP_008388384.1">
    <property type="nucleotide sequence ID" value="NZ_AOIV01000038.1"/>
</dbReference>
<keyword evidence="3" id="KW-1003">Cell membrane</keyword>
<evidence type="ECO:0000256" key="1">
    <source>
        <dbReference type="ARBA" id="ARBA00004651"/>
    </source>
</evidence>
<proteinExistence type="inferred from homology"/>
<accession>M0CZT8</accession>
<evidence type="ECO:0000256" key="7">
    <source>
        <dbReference type="RuleBase" id="RU363032"/>
    </source>
</evidence>
<feature type="transmembrane region" description="Helical" evidence="7">
    <location>
        <begin position="77"/>
        <end position="96"/>
    </location>
</feature>
<keyword evidence="4 7" id="KW-0812">Transmembrane</keyword>
<dbReference type="eggNOG" id="arCOG00159">
    <property type="taxonomic scope" value="Archaea"/>
</dbReference>
<reference evidence="9 10" key="1">
    <citation type="journal article" date="2014" name="PLoS Genet.">
        <title>Phylogenetically driven sequencing of extremely halophilic archaea reveals strategies for static and dynamic osmo-response.</title>
        <authorList>
            <person name="Becker E.A."/>
            <person name="Seitzer P.M."/>
            <person name="Tritt A."/>
            <person name="Larsen D."/>
            <person name="Krusor M."/>
            <person name="Yao A.I."/>
            <person name="Wu D."/>
            <person name="Madern D."/>
            <person name="Eisen J.A."/>
            <person name="Darling A.E."/>
            <person name="Facciotti M.T."/>
        </authorList>
    </citation>
    <scope>NUCLEOTIDE SEQUENCE [LARGE SCALE GENOMIC DNA]</scope>
    <source>
        <strain evidence="9 10">JCM 14848</strain>
    </source>
</reference>
<keyword evidence="10" id="KW-1185">Reference proteome</keyword>
<feature type="transmembrane region" description="Helical" evidence="7">
    <location>
        <begin position="12"/>
        <end position="30"/>
    </location>
</feature>
<dbReference type="GO" id="GO:0055085">
    <property type="term" value="P:transmembrane transport"/>
    <property type="evidence" value="ECO:0007669"/>
    <property type="project" value="InterPro"/>
</dbReference>
<name>M0CZT8_HALPD</name>
<evidence type="ECO:0000313" key="10">
    <source>
        <dbReference type="Proteomes" id="UP000011513"/>
    </source>
</evidence>
<evidence type="ECO:0000313" key="9">
    <source>
        <dbReference type="EMBL" id="ELZ27937.1"/>
    </source>
</evidence>
<dbReference type="Gene3D" id="1.10.3720.10">
    <property type="entry name" value="MetI-like"/>
    <property type="match status" value="1"/>
</dbReference>
<organism evidence="9 10">
    <name type="scientific">Halogeometricum pallidum JCM 14848</name>
    <dbReference type="NCBI Taxonomy" id="1227487"/>
    <lineage>
        <taxon>Archaea</taxon>
        <taxon>Methanobacteriati</taxon>
        <taxon>Methanobacteriota</taxon>
        <taxon>Stenosarchaea group</taxon>
        <taxon>Halobacteria</taxon>
        <taxon>Halobacteriales</taxon>
        <taxon>Haloferacaceae</taxon>
        <taxon>Halogeometricum</taxon>
    </lineage>
</organism>
<dbReference type="Pfam" id="PF00528">
    <property type="entry name" value="BPD_transp_1"/>
    <property type="match status" value="1"/>
</dbReference>
<evidence type="ECO:0000256" key="2">
    <source>
        <dbReference type="ARBA" id="ARBA00022448"/>
    </source>
</evidence>
<dbReference type="InParanoid" id="M0CZT8"/>
<feature type="transmembrane region" description="Helical" evidence="7">
    <location>
        <begin position="108"/>
        <end position="129"/>
    </location>
</feature>
<dbReference type="PANTHER" id="PTHR43744">
    <property type="entry name" value="ABC TRANSPORTER PERMEASE PROTEIN MG189-RELATED-RELATED"/>
    <property type="match status" value="1"/>
</dbReference>
<protein>
    <submittedName>
        <fullName evidence="9">ABC transporter integral membrane protein</fullName>
    </submittedName>
</protein>